<proteinExistence type="inferred from homology"/>
<dbReference type="GO" id="GO:1901678">
    <property type="term" value="P:iron coordination entity transport"/>
    <property type="evidence" value="ECO:0007669"/>
    <property type="project" value="UniProtKB-ARBA"/>
</dbReference>
<dbReference type="PANTHER" id="PTHR30532:SF28">
    <property type="entry name" value="PETROBACTIN-BINDING PROTEIN YCLQ"/>
    <property type="match status" value="1"/>
</dbReference>
<dbReference type="Gene3D" id="3.40.50.1980">
    <property type="entry name" value="Nitrogenase molybdenum iron protein domain"/>
    <property type="match status" value="2"/>
</dbReference>
<evidence type="ECO:0000256" key="2">
    <source>
        <dbReference type="ARBA" id="ARBA00008814"/>
    </source>
</evidence>
<evidence type="ECO:0000313" key="8">
    <source>
        <dbReference type="Proteomes" id="UP000029917"/>
    </source>
</evidence>
<dbReference type="PANTHER" id="PTHR30532">
    <property type="entry name" value="IRON III DICITRATE-BINDING PERIPLASMIC PROTEIN"/>
    <property type="match status" value="1"/>
</dbReference>
<keyword evidence="8" id="KW-1185">Reference proteome</keyword>
<comment type="subcellular location">
    <subcellularLocation>
        <location evidence="1">Cell envelope</location>
    </subcellularLocation>
</comment>
<accession>A0A099FBG1</accession>
<evidence type="ECO:0000313" key="7">
    <source>
        <dbReference type="EMBL" id="KGJ07558.1"/>
    </source>
</evidence>
<dbReference type="CDD" id="cd01140">
    <property type="entry name" value="FatB"/>
    <property type="match status" value="1"/>
</dbReference>
<keyword evidence="4" id="KW-0406">Ion transport</keyword>
<protein>
    <submittedName>
        <fullName evidence="7">Iron ABC transporter substrate-binding protein</fullName>
    </submittedName>
</protein>
<sequence length="283" mass="28904">MATPQLLHAEPVQTAAGVTEVSSAARVAVMDVAAIDSLSALGVTLVGAPAKLYVDYLADVAAETPDMGTLFEPDLEALAAADPDLIIVGGRSVAQKDALAQVAPVIDMSIGPDVLADTRARLAAYGALFGKAGRAAELDADLDARLARLAEAGKDKGSGLVVLTNGPKMSAYGKGSRFGWIFDAAGLTEAAPGLKVDTHGAAISHEFIAEANPDWLFVIDRGAAVGDSGASAQATLDTPLVAGTRAWTSGQVVYLDPTPLYIAGGGYTAMTRAIDQLTEALSR</sequence>
<dbReference type="PROSITE" id="PS50983">
    <property type="entry name" value="FE_B12_PBP"/>
    <property type="match status" value="1"/>
</dbReference>
<dbReference type="OrthoDB" id="63946at2"/>
<dbReference type="Pfam" id="PF01497">
    <property type="entry name" value="Peripla_BP_2"/>
    <property type="match status" value="1"/>
</dbReference>
<keyword evidence="4" id="KW-0410">Iron transport</keyword>
<dbReference type="EMBL" id="JRKS01000019">
    <property type="protein sequence ID" value="KGJ07558.1"/>
    <property type="molecule type" value="Genomic_DNA"/>
</dbReference>
<dbReference type="AlphaFoldDB" id="A0A099FBG1"/>
<organism evidence="7 8">
    <name type="scientific">Paracoccus sphaerophysae</name>
    <dbReference type="NCBI Taxonomy" id="690417"/>
    <lineage>
        <taxon>Bacteria</taxon>
        <taxon>Pseudomonadati</taxon>
        <taxon>Pseudomonadota</taxon>
        <taxon>Alphaproteobacteria</taxon>
        <taxon>Rhodobacterales</taxon>
        <taxon>Paracoccaceae</taxon>
        <taxon>Paracoccus</taxon>
    </lineage>
</organism>
<dbReference type="SUPFAM" id="SSF53807">
    <property type="entry name" value="Helical backbone' metal receptor"/>
    <property type="match status" value="1"/>
</dbReference>
<dbReference type="InterPro" id="IPR002491">
    <property type="entry name" value="ABC_transptr_periplasmic_BD"/>
</dbReference>
<evidence type="ECO:0000256" key="3">
    <source>
        <dbReference type="ARBA" id="ARBA00022448"/>
    </source>
</evidence>
<dbReference type="Proteomes" id="UP000029917">
    <property type="component" value="Unassembled WGS sequence"/>
</dbReference>
<comment type="similarity">
    <text evidence="2">Belongs to the bacterial solute-binding protein 8 family.</text>
</comment>
<reference evidence="7 8" key="1">
    <citation type="submission" date="2014-09" db="EMBL/GenBank/DDBJ databases">
        <authorList>
            <person name="McGinnis J.M."/>
            <person name="Wolfgang W.J."/>
        </authorList>
    </citation>
    <scope>NUCLEOTIDE SEQUENCE [LARGE SCALE GENOMIC DNA]</scope>
    <source>
        <strain evidence="7 8">HAMBI 3106</strain>
    </source>
</reference>
<feature type="domain" description="Fe/B12 periplasmic-binding" evidence="6">
    <location>
        <begin position="26"/>
        <end position="283"/>
    </location>
</feature>
<dbReference type="STRING" id="690417.IC63_07965"/>
<evidence type="ECO:0000259" key="6">
    <source>
        <dbReference type="PROSITE" id="PS50983"/>
    </source>
</evidence>
<comment type="caution">
    <text evidence="7">The sequence shown here is derived from an EMBL/GenBank/DDBJ whole genome shotgun (WGS) entry which is preliminary data.</text>
</comment>
<gene>
    <name evidence="7" type="ORF">IC63_07965</name>
</gene>
<dbReference type="GO" id="GO:0030288">
    <property type="term" value="C:outer membrane-bounded periplasmic space"/>
    <property type="evidence" value="ECO:0007669"/>
    <property type="project" value="TreeGrafter"/>
</dbReference>
<reference evidence="7 8" key="2">
    <citation type="submission" date="2014-10" db="EMBL/GenBank/DDBJ databases">
        <title>Paracoccus sanguinis sp. nov., isolated from clinical specimens of New York State patients.</title>
        <authorList>
            <person name="Mingle L.A."/>
            <person name="Cole J.A."/>
            <person name="Lapierre P."/>
            <person name="Musser K.A."/>
        </authorList>
    </citation>
    <scope>NUCLEOTIDE SEQUENCE [LARGE SCALE GENOMIC DNA]</scope>
    <source>
        <strain evidence="7 8">HAMBI 3106</strain>
    </source>
</reference>
<name>A0A099FBG1_9RHOB</name>
<keyword evidence="4" id="KW-0408">Iron</keyword>
<keyword evidence="5" id="KW-0732">Signal</keyword>
<evidence type="ECO:0000256" key="4">
    <source>
        <dbReference type="ARBA" id="ARBA00022496"/>
    </source>
</evidence>
<dbReference type="InterPro" id="IPR033870">
    <property type="entry name" value="FatB"/>
</dbReference>
<evidence type="ECO:0000256" key="5">
    <source>
        <dbReference type="ARBA" id="ARBA00022729"/>
    </source>
</evidence>
<keyword evidence="3" id="KW-0813">Transport</keyword>
<dbReference type="InterPro" id="IPR051313">
    <property type="entry name" value="Bact_iron-sidero_bind"/>
</dbReference>
<evidence type="ECO:0000256" key="1">
    <source>
        <dbReference type="ARBA" id="ARBA00004196"/>
    </source>
</evidence>